<evidence type="ECO:0000256" key="9">
    <source>
        <dbReference type="ARBA" id="ARBA00023136"/>
    </source>
</evidence>
<evidence type="ECO:0000256" key="4">
    <source>
        <dbReference type="ARBA" id="ARBA00022692"/>
    </source>
</evidence>
<keyword evidence="9 16" id="KW-0472">Membrane</keyword>
<evidence type="ECO:0000256" key="12">
    <source>
        <dbReference type="ARBA" id="ARBA00052051"/>
    </source>
</evidence>
<evidence type="ECO:0000256" key="1">
    <source>
        <dbReference type="ARBA" id="ARBA00004448"/>
    </source>
</evidence>
<feature type="transmembrane region" description="Helical" evidence="18">
    <location>
        <begin position="180"/>
        <end position="204"/>
    </location>
</feature>
<feature type="transmembrane region" description="Helical" evidence="18">
    <location>
        <begin position="240"/>
        <end position="261"/>
    </location>
</feature>
<gene>
    <name evidence="19" type="ORF">LANO_0H19218G</name>
</gene>
<feature type="repeat" description="Solcar" evidence="16">
    <location>
        <begin position="80"/>
        <end position="170"/>
    </location>
</feature>
<dbReference type="PROSITE" id="PS50920">
    <property type="entry name" value="SOLCAR"/>
    <property type="match status" value="3"/>
</dbReference>
<keyword evidence="4 16" id="KW-0812">Transmembrane</keyword>
<comment type="catalytic activity">
    <reaction evidence="14">
        <text>dAMP(in) + NAD(+)(out) = dAMP(out) + NAD(+)(in)</text>
        <dbReference type="Rhea" id="RHEA:65412"/>
        <dbReference type="ChEBI" id="CHEBI:57540"/>
        <dbReference type="ChEBI" id="CHEBI:58245"/>
    </reaction>
    <physiologicalReaction direction="left-to-right" evidence="14">
        <dbReference type="Rhea" id="RHEA:65413"/>
    </physiologicalReaction>
</comment>
<comment type="catalytic activity">
    <reaction evidence="13">
        <text>GMP(in) + NAD(+)(out) = GMP(out) + NAD(+)(in)</text>
        <dbReference type="Rhea" id="RHEA:65420"/>
        <dbReference type="ChEBI" id="CHEBI:57540"/>
        <dbReference type="ChEBI" id="CHEBI:58115"/>
    </reaction>
    <physiologicalReaction direction="left-to-right" evidence="13">
        <dbReference type="Rhea" id="RHEA:65421"/>
    </physiologicalReaction>
</comment>
<evidence type="ECO:0000256" key="3">
    <source>
        <dbReference type="ARBA" id="ARBA00022448"/>
    </source>
</evidence>
<proteinExistence type="inferred from homology"/>
<dbReference type="SUPFAM" id="SSF103506">
    <property type="entry name" value="Mitochondrial carrier"/>
    <property type="match status" value="1"/>
</dbReference>
<dbReference type="OrthoDB" id="10266426at2759"/>
<reference evidence="20" key="1">
    <citation type="submission" date="2016-03" db="EMBL/GenBank/DDBJ databases">
        <authorList>
            <person name="Devillers Hugo."/>
        </authorList>
    </citation>
    <scope>NUCLEOTIDE SEQUENCE [LARGE SCALE GENOMIC DNA]</scope>
</reference>
<evidence type="ECO:0000256" key="2">
    <source>
        <dbReference type="ARBA" id="ARBA00006375"/>
    </source>
</evidence>
<dbReference type="PRINTS" id="PR00926">
    <property type="entry name" value="MITOCARRIER"/>
</dbReference>
<sequence length="385" mass="43011">MSSFSRLSLCLEDDQLLRSFSTQPLKGFMARPELLYDEILAPDCSTPLSSADVLEDYDGTRGDGHNNDGGSTPFVSRNFEDTEITALSGAMAGFLAGVTVCPLDVAKTRLQAQGLRSGSSNYYNGIVGTLSTIVRDESVRGLYKGLVPIIMGYFPTWMIYFTVYERSKKLYPKIFPSFDFISHSMSALTAGSISTILTNPVWVVKTRLMLQTHVDQNSTHYKGTFDAFHKIYTTEGFKTFYAGLLPSLFGLFHVAVHFPIYEKLKIWLHCTPNASSCEEHNLDLARLIAASSVSKMVASTLTYPHEILRTRMQIKASPLDTKAAVLKHHGLIRLVQQTYRAEGLRGFYSGFTTNLVRTVPASAITLVSFEYFRKYFNKLNNNFAI</sequence>
<dbReference type="Gene3D" id="1.50.40.10">
    <property type="entry name" value="Mitochondrial carrier domain"/>
    <property type="match status" value="2"/>
</dbReference>
<comment type="catalytic activity">
    <reaction evidence="12">
        <text>AMP(in) + NAD(+)(out) = AMP(out) + NAD(+)(in)</text>
        <dbReference type="Rhea" id="RHEA:65424"/>
        <dbReference type="ChEBI" id="CHEBI:57540"/>
        <dbReference type="ChEBI" id="CHEBI:456215"/>
    </reaction>
    <physiologicalReaction direction="left-to-right" evidence="12">
        <dbReference type="Rhea" id="RHEA:65425"/>
    </physiologicalReaction>
</comment>
<dbReference type="PANTHER" id="PTHR45683">
    <property type="entry name" value="MITOCHONDRIAL NICOTINAMIDE ADENINE DINUCLEOTIDE TRANSPORTER 1-RELATED-RELATED"/>
    <property type="match status" value="1"/>
</dbReference>
<evidence type="ECO:0000256" key="11">
    <source>
        <dbReference type="ARBA" id="ARBA00051263"/>
    </source>
</evidence>
<dbReference type="Proteomes" id="UP000189911">
    <property type="component" value="Chromosome H"/>
</dbReference>
<comment type="catalytic activity">
    <reaction evidence="11">
        <text>deamido-NAD(+)(in) + NAD(+)(out) = deamido-NAD(+)(out) + NAD(+)(in)</text>
        <dbReference type="Rhea" id="RHEA:65428"/>
        <dbReference type="ChEBI" id="CHEBI:57540"/>
        <dbReference type="ChEBI" id="CHEBI:58437"/>
    </reaction>
    <physiologicalReaction direction="left-to-right" evidence="11">
        <dbReference type="Rhea" id="RHEA:65429"/>
    </physiologicalReaction>
</comment>
<evidence type="ECO:0000313" key="19">
    <source>
        <dbReference type="EMBL" id="SCV05971.1"/>
    </source>
</evidence>
<comment type="subcellular location">
    <subcellularLocation>
        <location evidence="1">Mitochondrion inner membrane</location>
        <topology evidence="1">Multi-pass membrane protein</topology>
    </subcellularLocation>
</comment>
<evidence type="ECO:0000256" key="14">
    <source>
        <dbReference type="ARBA" id="ARBA00052961"/>
    </source>
</evidence>
<dbReference type="InterPro" id="IPR018108">
    <property type="entry name" value="MCP_transmembrane"/>
</dbReference>
<dbReference type="GO" id="GO:0005743">
    <property type="term" value="C:mitochondrial inner membrane"/>
    <property type="evidence" value="ECO:0007669"/>
    <property type="project" value="UniProtKB-SubCell"/>
</dbReference>
<dbReference type="Pfam" id="PF00153">
    <property type="entry name" value="Mito_carr"/>
    <property type="match status" value="3"/>
</dbReference>
<comment type="function">
    <text evidence="15">Mitochondrial inner membrane carrier protein that mediates the import of NAD(+) into mitochondria. Can transport NAD(+) by unidirectional transport or by exchange with intramitochondrially generated dAMP and dGMP. Also able to transport NAD(+) by exchange with AMP, GMP or deamido-NAD (+) in vitro.</text>
</comment>
<dbReference type="InterPro" id="IPR002067">
    <property type="entry name" value="MCP"/>
</dbReference>
<keyword evidence="3 17" id="KW-0813">Transport</keyword>
<evidence type="ECO:0000256" key="15">
    <source>
        <dbReference type="ARBA" id="ARBA00059403"/>
    </source>
</evidence>
<feature type="repeat" description="Solcar" evidence="16">
    <location>
        <begin position="282"/>
        <end position="375"/>
    </location>
</feature>
<evidence type="ECO:0000313" key="20">
    <source>
        <dbReference type="Proteomes" id="UP000189911"/>
    </source>
</evidence>
<evidence type="ECO:0000256" key="16">
    <source>
        <dbReference type="PROSITE-ProRule" id="PRU00282"/>
    </source>
</evidence>
<dbReference type="GO" id="GO:0051724">
    <property type="term" value="F:NAD transmembrane transporter activity"/>
    <property type="evidence" value="ECO:0007669"/>
    <property type="project" value="UniProtKB-ARBA"/>
</dbReference>
<evidence type="ECO:0000256" key="13">
    <source>
        <dbReference type="ARBA" id="ARBA00052827"/>
    </source>
</evidence>
<evidence type="ECO:0000256" key="10">
    <source>
        <dbReference type="ARBA" id="ARBA00050736"/>
    </source>
</evidence>
<dbReference type="FunFam" id="1.50.40.10:FF:000081">
    <property type="entry name" value="NAD+ transporter"/>
    <property type="match status" value="1"/>
</dbReference>
<evidence type="ECO:0000256" key="6">
    <source>
        <dbReference type="ARBA" id="ARBA00022792"/>
    </source>
</evidence>
<accession>A0A1G4KN64</accession>
<dbReference type="EMBL" id="LT598447">
    <property type="protein sequence ID" value="SCV05971.1"/>
    <property type="molecule type" value="Genomic_DNA"/>
</dbReference>
<keyword evidence="6" id="KW-0999">Mitochondrion inner membrane</keyword>
<keyword evidence="5" id="KW-0677">Repeat</keyword>
<feature type="transmembrane region" description="Helical" evidence="18">
    <location>
        <begin position="141"/>
        <end position="160"/>
    </location>
</feature>
<dbReference type="InterPro" id="IPR044712">
    <property type="entry name" value="SLC25A32-like"/>
</dbReference>
<dbReference type="GO" id="GO:1990549">
    <property type="term" value="P:mitochondrial NAD transmembrane transport"/>
    <property type="evidence" value="ECO:0007669"/>
    <property type="project" value="UniProtKB-ARBA"/>
</dbReference>
<feature type="repeat" description="Solcar" evidence="16">
    <location>
        <begin position="178"/>
        <end position="267"/>
    </location>
</feature>
<evidence type="ECO:0000256" key="8">
    <source>
        <dbReference type="ARBA" id="ARBA00023128"/>
    </source>
</evidence>
<dbReference type="AlphaFoldDB" id="A0A1G4KN64"/>
<dbReference type="FunFam" id="1.50.40.10:FF:000106">
    <property type="entry name" value="NAD+ transporter"/>
    <property type="match status" value="1"/>
</dbReference>
<name>A0A1G4KN64_9SACH</name>
<comment type="catalytic activity">
    <reaction evidence="10">
        <text>dGMP(in) + NAD(+)(out) = dGMP(out) + NAD(+)(in)</text>
        <dbReference type="Rhea" id="RHEA:65416"/>
        <dbReference type="ChEBI" id="CHEBI:57540"/>
        <dbReference type="ChEBI" id="CHEBI:57673"/>
    </reaction>
    <physiologicalReaction direction="left-to-right" evidence="10">
        <dbReference type="Rhea" id="RHEA:65417"/>
    </physiologicalReaction>
</comment>
<evidence type="ECO:0000256" key="17">
    <source>
        <dbReference type="RuleBase" id="RU000488"/>
    </source>
</evidence>
<protein>
    <submittedName>
        <fullName evidence="19">LANO_0H19218g1_1</fullName>
    </submittedName>
</protein>
<evidence type="ECO:0000256" key="18">
    <source>
        <dbReference type="SAM" id="Phobius"/>
    </source>
</evidence>
<keyword evidence="20" id="KW-1185">Reference proteome</keyword>
<dbReference type="InterPro" id="IPR023395">
    <property type="entry name" value="MCP_dom_sf"/>
</dbReference>
<keyword evidence="8" id="KW-0496">Mitochondrion</keyword>
<evidence type="ECO:0000256" key="7">
    <source>
        <dbReference type="ARBA" id="ARBA00022989"/>
    </source>
</evidence>
<organism evidence="19 20">
    <name type="scientific">Lachancea nothofagi CBS 11611</name>
    <dbReference type="NCBI Taxonomy" id="1266666"/>
    <lineage>
        <taxon>Eukaryota</taxon>
        <taxon>Fungi</taxon>
        <taxon>Dikarya</taxon>
        <taxon>Ascomycota</taxon>
        <taxon>Saccharomycotina</taxon>
        <taxon>Saccharomycetes</taxon>
        <taxon>Saccharomycetales</taxon>
        <taxon>Saccharomycetaceae</taxon>
        <taxon>Lachancea</taxon>
    </lineage>
</organism>
<evidence type="ECO:0000256" key="5">
    <source>
        <dbReference type="ARBA" id="ARBA00022737"/>
    </source>
</evidence>
<keyword evidence="7 18" id="KW-1133">Transmembrane helix</keyword>
<comment type="similarity">
    <text evidence="2 17">Belongs to the mitochondrial carrier (TC 2.A.29) family.</text>
</comment>